<feature type="domain" description="Transposase zinc-binding" evidence="2">
    <location>
        <begin position="18"/>
        <end position="96"/>
    </location>
</feature>
<proteinExistence type="predicted"/>
<dbReference type="Pfam" id="PF04986">
    <property type="entry name" value="Y2_Tnp"/>
    <property type="match status" value="1"/>
</dbReference>
<dbReference type="InterPro" id="IPR054832">
    <property type="entry name" value="transpos_IS91"/>
</dbReference>
<feature type="domain" description="Transposase IS801/IS1294" evidence="1">
    <location>
        <begin position="135"/>
        <end position="302"/>
    </location>
</feature>
<dbReference type="InterPro" id="IPR026889">
    <property type="entry name" value="Zn_Tnp"/>
</dbReference>
<gene>
    <name evidence="3" type="ORF">NCTC13456_02369</name>
</gene>
<dbReference type="GO" id="GO:0004803">
    <property type="term" value="F:transposase activity"/>
    <property type="evidence" value="ECO:0007669"/>
    <property type="project" value="InterPro"/>
</dbReference>
<reference evidence="3 4" key="1">
    <citation type="submission" date="2018-06" db="EMBL/GenBank/DDBJ databases">
        <authorList>
            <consortium name="Pathogen Informatics"/>
            <person name="Doyle S."/>
        </authorList>
    </citation>
    <scope>NUCLEOTIDE SEQUENCE [LARGE SCALE GENOMIC DNA]</scope>
    <source>
        <strain evidence="3 4">NCTC13456</strain>
    </source>
</reference>
<dbReference type="GO" id="GO:0006313">
    <property type="term" value="P:DNA transposition"/>
    <property type="evidence" value="ECO:0007669"/>
    <property type="project" value="InterPro"/>
</dbReference>
<dbReference type="InterPro" id="IPR007069">
    <property type="entry name" value="Transposase_32"/>
</dbReference>
<name>A0A376GHA5_9FLAO</name>
<evidence type="ECO:0000259" key="1">
    <source>
        <dbReference type="Pfam" id="PF04986"/>
    </source>
</evidence>
<dbReference type="AlphaFoldDB" id="A0A376GHA5"/>
<dbReference type="PANTHER" id="PTHR37023:SF1">
    <property type="entry name" value="ISSOD25 TRANSPOSASE TNPA_ISSOD25"/>
    <property type="match status" value="1"/>
</dbReference>
<evidence type="ECO:0000313" key="4">
    <source>
        <dbReference type="Proteomes" id="UP000254737"/>
    </source>
</evidence>
<dbReference type="PANTHER" id="PTHR37023">
    <property type="entry name" value="TRANSPOSASE"/>
    <property type="match status" value="1"/>
</dbReference>
<accession>A0A376GHA5</accession>
<evidence type="ECO:0000259" key="2">
    <source>
        <dbReference type="Pfam" id="PF14319"/>
    </source>
</evidence>
<dbReference type="Proteomes" id="UP000254737">
    <property type="component" value="Unassembled WGS sequence"/>
</dbReference>
<dbReference type="EMBL" id="UFXS01000001">
    <property type="protein sequence ID" value="STD58742.1"/>
    <property type="molecule type" value="Genomic_DNA"/>
</dbReference>
<dbReference type="RefSeq" id="WP_115000638.1">
    <property type="nucleotide sequence ID" value="NZ_UFXS01000001.1"/>
</dbReference>
<organism evidence="3 4">
    <name type="scientific">Empedobacter falsenii</name>
    <dbReference type="NCBI Taxonomy" id="343874"/>
    <lineage>
        <taxon>Bacteria</taxon>
        <taxon>Pseudomonadati</taxon>
        <taxon>Bacteroidota</taxon>
        <taxon>Flavobacteriia</taxon>
        <taxon>Flavobacteriales</taxon>
        <taxon>Weeksellaceae</taxon>
        <taxon>Empedobacter</taxon>
    </lineage>
</organism>
<dbReference type="GO" id="GO:0003677">
    <property type="term" value="F:DNA binding"/>
    <property type="evidence" value="ECO:0007669"/>
    <property type="project" value="InterPro"/>
</dbReference>
<sequence>MQPQWEVAHVLQKVDLSNQNFTVHQEKTLRALTLCRTSALGGHVDACDACGNISISYNSCRNRHCPKCQGHKREEWIQARAQDLLPCSYYHLVFTLPDTLNGLTISHPQIIYRLLFESVWASLSQFGKTEGLQLGMIAILHTWGQNLSLHPHLHCIVPGGGIQANKKWKRKIKSDKYLFSVKALSKVFRAKYVAFLRKEKLGDIQLFDSLFQSNWVVYAKRPFGGPKQVIEYLGRYTHKVAISNHRLKNVTATQVTFQYKDYRNNGQNKQMVLPNHEFIRRFSLHILPKRFVRIRHYGILSSSWKRGKLQDLQKQLKVKRKESKIKTKHRLCYCCKEGNLVTLALFGDRGPPKTYLFKSEVNSPVN</sequence>
<evidence type="ECO:0000313" key="3">
    <source>
        <dbReference type="EMBL" id="STD58742.1"/>
    </source>
</evidence>
<dbReference type="NCBIfam" id="NF033538">
    <property type="entry name" value="transpos_IS91"/>
    <property type="match status" value="1"/>
</dbReference>
<protein>
    <submittedName>
        <fullName evidence="3">Transposase</fullName>
    </submittedName>
</protein>
<dbReference type="Pfam" id="PF14319">
    <property type="entry name" value="Zn_Tnp_IS91"/>
    <property type="match status" value="1"/>
</dbReference>